<dbReference type="PANTHER" id="PTHR45910:SF1">
    <property type="entry name" value="N-ALPHA-ACETYLTRANSFERASE 20"/>
    <property type="match status" value="1"/>
</dbReference>
<dbReference type="InterPro" id="IPR000182">
    <property type="entry name" value="GNAT_dom"/>
</dbReference>
<evidence type="ECO:0000259" key="4">
    <source>
        <dbReference type="PROSITE" id="PS51186"/>
    </source>
</evidence>
<dbReference type="SUPFAM" id="SSF55729">
    <property type="entry name" value="Acyl-CoA N-acyltransferases (Nat)"/>
    <property type="match status" value="1"/>
</dbReference>
<keyword evidence="2" id="KW-0012">Acyltransferase</keyword>
<gene>
    <name evidence="5" type="ORF">WJX81_003296</name>
</gene>
<evidence type="ECO:0000313" key="6">
    <source>
        <dbReference type="Proteomes" id="UP001445335"/>
    </source>
</evidence>
<dbReference type="FunFam" id="3.40.630.30:FF:000034">
    <property type="entry name" value="N-alpha-acetyltransferase 20"/>
    <property type="match status" value="1"/>
</dbReference>
<accession>A0AAW1R2I1</accession>
<name>A0AAW1R2I1_9CHLO</name>
<evidence type="ECO:0000256" key="3">
    <source>
        <dbReference type="ARBA" id="ARBA00025786"/>
    </source>
</evidence>
<dbReference type="CDD" id="cd04301">
    <property type="entry name" value="NAT_SF"/>
    <property type="match status" value="1"/>
</dbReference>
<keyword evidence="6" id="KW-1185">Reference proteome</keyword>
<dbReference type="GO" id="GO:0004596">
    <property type="term" value="F:protein-N-terminal amino-acid acetyltransferase activity"/>
    <property type="evidence" value="ECO:0007669"/>
    <property type="project" value="TreeGrafter"/>
</dbReference>
<dbReference type="PANTHER" id="PTHR45910">
    <property type="entry name" value="N-ALPHA-ACETYLTRANSFERASE 20"/>
    <property type="match status" value="1"/>
</dbReference>
<dbReference type="Proteomes" id="UP001445335">
    <property type="component" value="Unassembled WGS sequence"/>
</dbReference>
<proteinExistence type="inferred from homology"/>
<protein>
    <recommendedName>
        <fullName evidence="4">N-acetyltransferase domain-containing protein</fullName>
    </recommendedName>
</protein>
<keyword evidence="1" id="KW-0808">Transferase</keyword>
<dbReference type="Pfam" id="PF00583">
    <property type="entry name" value="Acetyltransf_1"/>
    <property type="match status" value="1"/>
</dbReference>
<organism evidence="5 6">
    <name type="scientific">Elliptochloris bilobata</name>
    <dbReference type="NCBI Taxonomy" id="381761"/>
    <lineage>
        <taxon>Eukaryota</taxon>
        <taxon>Viridiplantae</taxon>
        <taxon>Chlorophyta</taxon>
        <taxon>core chlorophytes</taxon>
        <taxon>Trebouxiophyceae</taxon>
        <taxon>Trebouxiophyceae incertae sedis</taxon>
        <taxon>Elliptochloris clade</taxon>
        <taxon>Elliptochloris</taxon>
    </lineage>
</organism>
<sequence>MTTFRRFTCDDLFHYNNVNLDFFTETFDLPFYLEYLAKWPEYCLLAEGPGQQVMGYILGKVEGQGENWHGHVTAVTVAPDFRRQGLARKFMDLLEEVTEKVHDGYFVDLFVRVSNASAIAMYKKFGYTVYRRVLGYYSGEEDAFDMRKAMPRDVHKRSVIPMKRPVKPEELECD</sequence>
<comment type="caution">
    <text evidence="5">The sequence shown here is derived from an EMBL/GenBank/DDBJ whole genome shotgun (WGS) entry which is preliminary data.</text>
</comment>
<dbReference type="PROSITE" id="PS51186">
    <property type="entry name" value="GNAT"/>
    <property type="match status" value="1"/>
</dbReference>
<dbReference type="InterPro" id="IPR051646">
    <property type="entry name" value="NatB_acetyltransferase_subunit"/>
</dbReference>
<dbReference type="EMBL" id="JALJOU010000055">
    <property type="protein sequence ID" value="KAK9827710.1"/>
    <property type="molecule type" value="Genomic_DNA"/>
</dbReference>
<comment type="similarity">
    <text evidence="3">Belongs to the acetyltransferase family. ARD1 subfamily.</text>
</comment>
<evidence type="ECO:0000256" key="2">
    <source>
        <dbReference type="ARBA" id="ARBA00023315"/>
    </source>
</evidence>
<dbReference type="GO" id="GO:0031416">
    <property type="term" value="C:NatB complex"/>
    <property type="evidence" value="ECO:0007669"/>
    <property type="project" value="TreeGrafter"/>
</dbReference>
<evidence type="ECO:0000313" key="5">
    <source>
        <dbReference type="EMBL" id="KAK9827710.1"/>
    </source>
</evidence>
<evidence type="ECO:0000256" key="1">
    <source>
        <dbReference type="ARBA" id="ARBA00022679"/>
    </source>
</evidence>
<dbReference type="AlphaFoldDB" id="A0AAW1R2I1"/>
<dbReference type="InterPro" id="IPR016181">
    <property type="entry name" value="Acyl_CoA_acyltransferase"/>
</dbReference>
<feature type="domain" description="N-acetyltransferase" evidence="4">
    <location>
        <begin position="2"/>
        <end position="151"/>
    </location>
</feature>
<dbReference type="Gene3D" id="3.40.630.30">
    <property type="match status" value="1"/>
</dbReference>
<reference evidence="5 6" key="1">
    <citation type="journal article" date="2024" name="Nat. Commun.">
        <title>Phylogenomics reveals the evolutionary origins of lichenization in chlorophyte algae.</title>
        <authorList>
            <person name="Puginier C."/>
            <person name="Libourel C."/>
            <person name="Otte J."/>
            <person name="Skaloud P."/>
            <person name="Haon M."/>
            <person name="Grisel S."/>
            <person name="Petersen M."/>
            <person name="Berrin J.G."/>
            <person name="Delaux P.M."/>
            <person name="Dal Grande F."/>
            <person name="Keller J."/>
        </authorList>
    </citation>
    <scope>NUCLEOTIDE SEQUENCE [LARGE SCALE GENOMIC DNA]</scope>
    <source>
        <strain evidence="5 6">SAG 245.80</strain>
    </source>
</reference>